<proteinExistence type="predicted"/>
<organism evidence="1 2">
    <name type="scientific">Lentilactobacillus terminaliae</name>
    <dbReference type="NCBI Taxonomy" id="3003483"/>
    <lineage>
        <taxon>Bacteria</taxon>
        <taxon>Bacillati</taxon>
        <taxon>Bacillota</taxon>
        <taxon>Bacilli</taxon>
        <taxon>Lactobacillales</taxon>
        <taxon>Lactobacillaceae</taxon>
        <taxon>Lentilactobacillus</taxon>
    </lineage>
</organism>
<keyword evidence="1" id="KW-0012">Acyltransferase</keyword>
<sequence length="173" mass="19513">MKLTYIREANRDDVSAIMDIINSAKAFLKGYGSPQWQDGHPNEQMINDDIDSGNGQVLIVDDKVAGYAAVSFTPDNNYKVITDGAWQKPDDKYAVIHRMAISADYRGQHLSNYMLSNLISMIVSQQVRNVRIDTHRVNKPLQGLVTSFGFIRRGQINVVDKIDPVREAFELNL</sequence>
<reference evidence="1" key="1">
    <citation type="submission" date="2024-08" db="EMBL/GenBank/DDBJ databases">
        <title>Lentilactobacillus sp. nov., isolated from tree bark.</title>
        <authorList>
            <person name="Phuengjayaem S."/>
            <person name="Tanasupawat S."/>
        </authorList>
    </citation>
    <scope>NUCLEOTIDE SEQUENCE</scope>
    <source>
        <strain evidence="1">SPB1-3</strain>
    </source>
</reference>
<name>A0ACD5DF78_9LACO</name>
<keyword evidence="2" id="KW-1185">Reference proteome</keyword>
<accession>A0ACD5DF78</accession>
<dbReference type="EMBL" id="CP168151">
    <property type="protein sequence ID" value="XFD40061.1"/>
    <property type="molecule type" value="Genomic_DNA"/>
</dbReference>
<evidence type="ECO:0000313" key="2">
    <source>
        <dbReference type="Proteomes" id="UP001149860"/>
    </source>
</evidence>
<keyword evidence="1" id="KW-0808">Transferase</keyword>
<evidence type="ECO:0000313" key="1">
    <source>
        <dbReference type="EMBL" id="XFD40061.1"/>
    </source>
</evidence>
<gene>
    <name evidence="1" type="ORF">O0236_001765</name>
</gene>
<dbReference type="EC" id="2.3.1.-" evidence="1"/>
<protein>
    <submittedName>
        <fullName evidence="1">GNAT family N-acetyltransferase</fullName>
        <ecNumber evidence="1">2.3.1.-</ecNumber>
    </submittedName>
</protein>
<dbReference type="Proteomes" id="UP001149860">
    <property type="component" value="Chromosome"/>
</dbReference>